<evidence type="ECO:0000313" key="6">
    <source>
        <dbReference type="EMBL" id="KAK5987402.1"/>
    </source>
</evidence>
<reference evidence="6 7" key="1">
    <citation type="submission" date="2024-01" db="EMBL/GenBank/DDBJ databases">
        <title>Complete genome of Cladobotryum mycophilum ATHUM6906.</title>
        <authorList>
            <person name="Christinaki A.C."/>
            <person name="Myridakis A.I."/>
            <person name="Kouvelis V.N."/>
        </authorList>
    </citation>
    <scope>NUCLEOTIDE SEQUENCE [LARGE SCALE GENOMIC DNA]</scope>
    <source>
        <strain evidence="6 7">ATHUM6906</strain>
    </source>
</reference>
<keyword evidence="4" id="KW-0472">Membrane</keyword>
<keyword evidence="4" id="KW-1133">Transmembrane helix</keyword>
<dbReference type="Proteomes" id="UP001338125">
    <property type="component" value="Unassembled WGS sequence"/>
</dbReference>
<comment type="caution">
    <text evidence="6">The sequence shown here is derived from an EMBL/GenBank/DDBJ whole genome shotgun (WGS) entry which is preliminary data.</text>
</comment>
<dbReference type="Pfam" id="PF03537">
    <property type="entry name" value="Glyco_hydro_114"/>
    <property type="match status" value="1"/>
</dbReference>
<dbReference type="EMBL" id="JAVFKD010000016">
    <property type="protein sequence ID" value="KAK5987402.1"/>
    <property type="molecule type" value="Genomic_DNA"/>
</dbReference>
<gene>
    <name evidence="6" type="ORF">PT974_11529</name>
</gene>
<evidence type="ECO:0000256" key="1">
    <source>
        <dbReference type="ARBA" id="ARBA00001255"/>
    </source>
</evidence>
<organism evidence="6 7">
    <name type="scientific">Cladobotryum mycophilum</name>
    <dbReference type="NCBI Taxonomy" id="491253"/>
    <lineage>
        <taxon>Eukaryota</taxon>
        <taxon>Fungi</taxon>
        <taxon>Dikarya</taxon>
        <taxon>Ascomycota</taxon>
        <taxon>Pezizomycotina</taxon>
        <taxon>Sordariomycetes</taxon>
        <taxon>Hypocreomycetidae</taxon>
        <taxon>Hypocreales</taxon>
        <taxon>Hypocreaceae</taxon>
        <taxon>Cladobotryum</taxon>
    </lineage>
</organism>
<name>A0ABR0S5H4_9HYPO</name>
<protein>
    <recommendedName>
        <fullName evidence="2">alpha-galactosidase</fullName>
        <ecNumber evidence="2">3.2.1.22</ecNumber>
    </recommendedName>
</protein>
<dbReference type="InterPro" id="IPR013785">
    <property type="entry name" value="Aldolase_TIM"/>
</dbReference>
<dbReference type="PANTHER" id="PTHR35273">
    <property type="entry name" value="ALPHA-1,4 POLYGALACTOSAMINIDASE, PUTATIVE (AFU_ORTHOLOGUE AFUA_3G07890)-RELATED"/>
    <property type="match status" value="1"/>
</dbReference>
<dbReference type="SUPFAM" id="SSF51445">
    <property type="entry name" value="(Trans)glycosidases"/>
    <property type="match status" value="1"/>
</dbReference>
<evidence type="ECO:0000256" key="2">
    <source>
        <dbReference type="ARBA" id="ARBA00012755"/>
    </source>
</evidence>
<evidence type="ECO:0000259" key="5">
    <source>
        <dbReference type="Pfam" id="PF03537"/>
    </source>
</evidence>
<feature type="domain" description="Glycoside-hydrolase family GH114 TIM-barrel" evidence="5">
    <location>
        <begin position="92"/>
        <end position="324"/>
    </location>
</feature>
<keyword evidence="4" id="KW-0812">Transmembrane</keyword>
<dbReference type="EC" id="3.2.1.22" evidence="2"/>
<proteinExistence type="predicted"/>
<feature type="transmembrane region" description="Helical" evidence="4">
    <location>
        <begin position="29"/>
        <end position="52"/>
    </location>
</feature>
<keyword evidence="7" id="KW-1185">Reference proteome</keyword>
<comment type="catalytic activity">
    <reaction evidence="1">
        <text>Hydrolysis of terminal, non-reducing alpha-D-galactose residues in alpha-D-galactosides, including galactose oligosaccharides, galactomannans and galactolipids.</text>
        <dbReference type="EC" id="3.2.1.22"/>
    </reaction>
</comment>
<evidence type="ECO:0000256" key="4">
    <source>
        <dbReference type="SAM" id="Phobius"/>
    </source>
</evidence>
<dbReference type="PANTHER" id="PTHR35273:SF2">
    <property type="entry name" value="ALPHA-GALACTOSIDASE"/>
    <property type="match status" value="1"/>
</dbReference>
<dbReference type="InterPro" id="IPR017853">
    <property type="entry name" value="GH"/>
</dbReference>
<sequence>MSSTIKLREAAAERQDDKHKQSWPLWKKLVLVVGAILVVIVIALSVGLAVGLKKAKGGDGHSNSGSDGSNDPGHPRIGPNRTTTWQPKVNATWQIVLKGAIKIDNTASPDVDVWDLDVFDNDVQTFKALQDAGKKVICYFSAGSWEDFRPDKDKFDESDLGKPLDGWPHERWLNLSSASVRNVMKERIRLAWSKGCDAIDPDNVDGYQNNNGLGLTKQDSIDYMKFLHKEASSFHMAVGLKNAGDIIPDLLDVIDFSVNEQCAQYTECETFSAFIKAGKPVFHIEYPSGAPKIDPKKAGELCSNAGIGTGSANFSTVLKKMELDGFVQYCDGKRYDTPLNG</sequence>
<evidence type="ECO:0000313" key="7">
    <source>
        <dbReference type="Proteomes" id="UP001338125"/>
    </source>
</evidence>
<feature type="region of interest" description="Disordered" evidence="3">
    <location>
        <begin position="56"/>
        <end position="84"/>
    </location>
</feature>
<feature type="compositionally biased region" description="Low complexity" evidence="3">
    <location>
        <begin position="61"/>
        <end position="72"/>
    </location>
</feature>
<dbReference type="InterPro" id="IPR004352">
    <property type="entry name" value="GH114_TIM-barrel"/>
</dbReference>
<evidence type="ECO:0000256" key="3">
    <source>
        <dbReference type="SAM" id="MobiDB-lite"/>
    </source>
</evidence>
<accession>A0ABR0S5H4</accession>
<dbReference type="Gene3D" id="3.20.20.70">
    <property type="entry name" value="Aldolase class I"/>
    <property type="match status" value="1"/>
</dbReference>